<feature type="transmembrane region" description="Helical" evidence="8">
    <location>
        <begin position="85"/>
        <end position="107"/>
    </location>
</feature>
<dbReference type="EMBL" id="RYZH01000072">
    <property type="protein sequence ID" value="RUL82331.1"/>
    <property type="molecule type" value="Genomic_DNA"/>
</dbReference>
<evidence type="ECO:0000313" key="9">
    <source>
        <dbReference type="EMBL" id="RUL82331.1"/>
    </source>
</evidence>
<keyword evidence="10" id="KW-1185">Reference proteome</keyword>
<reference evidence="9 10" key="2">
    <citation type="submission" date="2019-01" db="EMBL/GenBank/DDBJ databases">
        <title>Tautonia sociabilis, a novel thermotolerant planctomycete of Isosphaeraceae family, isolated from a 4000 m deep subterranean habitat.</title>
        <authorList>
            <person name="Kovaleva O.L."/>
            <person name="Elcheninov A.G."/>
            <person name="Van Heerden E."/>
            <person name="Toshchakov S.V."/>
            <person name="Novikov A."/>
            <person name="Bonch-Osmolovskaya E.A."/>
            <person name="Kublanov I.V."/>
        </authorList>
    </citation>
    <scope>NUCLEOTIDE SEQUENCE [LARGE SCALE GENOMIC DNA]</scope>
    <source>
        <strain evidence="9 10">GM2012</strain>
    </source>
</reference>
<proteinExistence type="predicted"/>
<dbReference type="OrthoDB" id="257799at2"/>
<dbReference type="InterPro" id="IPR050297">
    <property type="entry name" value="LipidA_mod_glycosyltrf_83"/>
</dbReference>
<dbReference type="PANTHER" id="PTHR33908">
    <property type="entry name" value="MANNOSYLTRANSFERASE YKCB-RELATED"/>
    <property type="match status" value="1"/>
</dbReference>
<dbReference type="RefSeq" id="WP_126727907.1">
    <property type="nucleotide sequence ID" value="NZ_RYZH01000072.1"/>
</dbReference>
<feature type="transmembrane region" description="Helical" evidence="8">
    <location>
        <begin position="140"/>
        <end position="158"/>
    </location>
</feature>
<sequence>MPHRRWIVAVVALAVAARVAAILVLQSHTVPRSTYEHGEIAANLLDGRGFSIRFLGVDGPTSQQAPVYPLLVAASFAVGGVETPAALLLLQLGQAILGGLTALAAMLLAREAVPGRPRMAVLAGLVVALHPTLVYSATHVQVACLAALLVTASFAVSYRSARTGNRADRLATGALLGLLTLTDPILALIAPGICWIWIRARGLVGALRPLATIGLVAALVVSPWVARNYRVHGEFVPVKSTFGYAFWQGNCSLSEGTDKVVRPSVDRVLEARAGGSLAERNRALWDARHEAGYIDDIALTEADDLLLSSLTEPARSRLLFRRALDDLRADPARYPRLCLRRLLAFVLWDDTNPKTRSLIYRAGHLGLTLLALLGWIASGPEARRPLAPTLLAAGLIAGFHALTIVSARFHVPIEPLAAVWAAGIAAGSRPEASAEVALHKADRNRMIPAIRTRSGAAARGRSPAVGR</sequence>
<gene>
    <name evidence="9" type="ORF">TsocGM_23540</name>
</gene>
<dbReference type="Proteomes" id="UP000280296">
    <property type="component" value="Unassembled WGS sequence"/>
</dbReference>
<feature type="transmembrane region" description="Helical" evidence="8">
    <location>
        <begin position="170"/>
        <end position="198"/>
    </location>
</feature>
<evidence type="ECO:0000256" key="7">
    <source>
        <dbReference type="ARBA" id="ARBA00023136"/>
    </source>
</evidence>
<keyword evidence="6 8" id="KW-1133">Transmembrane helix</keyword>
<dbReference type="PANTHER" id="PTHR33908:SF11">
    <property type="entry name" value="MEMBRANE PROTEIN"/>
    <property type="match status" value="1"/>
</dbReference>
<dbReference type="GO" id="GO:0016763">
    <property type="term" value="F:pentosyltransferase activity"/>
    <property type="evidence" value="ECO:0007669"/>
    <property type="project" value="TreeGrafter"/>
</dbReference>
<protein>
    <submittedName>
        <fullName evidence="9">Uncharacterized protein</fullName>
    </submittedName>
</protein>
<reference evidence="9 10" key="1">
    <citation type="submission" date="2018-12" db="EMBL/GenBank/DDBJ databases">
        <authorList>
            <person name="Toschakov S.V."/>
        </authorList>
    </citation>
    <scope>NUCLEOTIDE SEQUENCE [LARGE SCALE GENOMIC DNA]</scope>
    <source>
        <strain evidence="9 10">GM2012</strain>
    </source>
</reference>
<keyword evidence="3" id="KW-0328">Glycosyltransferase</keyword>
<evidence type="ECO:0000256" key="2">
    <source>
        <dbReference type="ARBA" id="ARBA00022475"/>
    </source>
</evidence>
<name>A0A432MCV6_9BACT</name>
<comment type="caution">
    <text evidence="9">The sequence shown here is derived from an EMBL/GenBank/DDBJ whole genome shotgun (WGS) entry which is preliminary data.</text>
</comment>
<evidence type="ECO:0000313" key="10">
    <source>
        <dbReference type="Proteomes" id="UP000280296"/>
    </source>
</evidence>
<evidence type="ECO:0000256" key="6">
    <source>
        <dbReference type="ARBA" id="ARBA00022989"/>
    </source>
</evidence>
<evidence type="ECO:0000256" key="5">
    <source>
        <dbReference type="ARBA" id="ARBA00022692"/>
    </source>
</evidence>
<keyword evidence="5 8" id="KW-0812">Transmembrane</keyword>
<feature type="transmembrane region" description="Helical" evidence="8">
    <location>
        <begin position="210"/>
        <end position="226"/>
    </location>
</feature>
<comment type="subcellular location">
    <subcellularLocation>
        <location evidence="1">Cell membrane</location>
        <topology evidence="1">Multi-pass membrane protein</topology>
    </subcellularLocation>
</comment>
<keyword evidence="4" id="KW-0808">Transferase</keyword>
<keyword evidence="7 8" id="KW-0472">Membrane</keyword>
<accession>A0A432MCV6</accession>
<dbReference type="GO" id="GO:0009103">
    <property type="term" value="P:lipopolysaccharide biosynthetic process"/>
    <property type="evidence" value="ECO:0007669"/>
    <property type="project" value="UniProtKB-ARBA"/>
</dbReference>
<feature type="transmembrane region" description="Helical" evidence="8">
    <location>
        <begin position="389"/>
        <end position="407"/>
    </location>
</feature>
<evidence type="ECO:0000256" key="8">
    <source>
        <dbReference type="SAM" id="Phobius"/>
    </source>
</evidence>
<evidence type="ECO:0000256" key="4">
    <source>
        <dbReference type="ARBA" id="ARBA00022679"/>
    </source>
</evidence>
<keyword evidence="2" id="KW-1003">Cell membrane</keyword>
<dbReference type="GO" id="GO:0005886">
    <property type="term" value="C:plasma membrane"/>
    <property type="evidence" value="ECO:0007669"/>
    <property type="project" value="UniProtKB-SubCell"/>
</dbReference>
<feature type="transmembrane region" description="Helical" evidence="8">
    <location>
        <begin position="358"/>
        <end position="377"/>
    </location>
</feature>
<dbReference type="AlphaFoldDB" id="A0A432MCV6"/>
<organism evidence="9 10">
    <name type="scientific">Tautonia sociabilis</name>
    <dbReference type="NCBI Taxonomy" id="2080755"/>
    <lineage>
        <taxon>Bacteria</taxon>
        <taxon>Pseudomonadati</taxon>
        <taxon>Planctomycetota</taxon>
        <taxon>Planctomycetia</taxon>
        <taxon>Isosphaerales</taxon>
        <taxon>Isosphaeraceae</taxon>
        <taxon>Tautonia</taxon>
    </lineage>
</organism>
<evidence type="ECO:0000256" key="1">
    <source>
        <dbReference type="ARBA" id="ARBA00004651"/>
    </source>
</evidence>
<evidence type="ECO:0000256" key="3">
    <source>
        <dbReference type="ARBA" id="ARBA00022676"/>
    </source>
</evidence>